<evidence type="ECO:0000259" key="1">
    <source>
        <dbReference type="Pfam" id="PF25273"/>
    </source>
</evidence>
<protein>
    <recommendedName>
        <fullName evidence="1">DUF7869 domain-containing protein</fullName>
    </recommendedName>
</protein>
<keyword evidence="3" id="KW-1185">Reference proteome</keyword>
<dbReference type="PANTHER" id="PTHR10773">
    <property type="entry name" value="DNA-DIRECTED RNA POLYMERASES I, II, AND III SUBUNIT RPABC2"/>
    <property type="match status" value="1"/>
</dbReference>
<dbReference type="PANTHER" id="PTHR10773:SF19">
    <property type="match status" value="1"/>
</dbReference>
<comment type="caution">
    <text evidence="2">The sequence shown here is derived from an EMBL/GenBank/DDBJ whole genome shotgun (WGS) entry which is preliminary data.</text>
</comment>
<name>A0AAV3ZV19_9GAST</name>
<sequence>MQHYGPSKDLTSVQHYTMVPQTFEMRMYRPPSVRGPVAPQHMPPSIHPYRFQYQTVQMPMHKQPFQSDGQLGHSIPQVQSVLPPVAASFSYQPLNQSVSQMNSSVNFAKMANSNTPAGQSLGKPLVLRSNSSSPPVSHILSMTAPPKSIFPHTTGPRQEESSFPSKTFSGRCVVAQATLPTGHDPDESTCGNNQMQLFDEDQKHNYAKHLESKEKAREMKTEAKEKSMRDREFGAMCFDMQQLLPCPKSNSSTFYYKRKLYVHNLTMYDLGTAEVRCFMWPEFEAQRGASEVATCLAKFTEEKSKGGCKDLSLFSDNCPRQNHNRFVAFMLSKTSKRILLDELSLTFLRKGHTENENDSDHCVIKKATKHAPIYSALS</sequence>
<dbReference type="AlphaFoldDB" id="A0AAV3ZV19"/>
<gene>
    <name evidence="2" type="ORF">PoB_002522300</name>
</gene>
<dbReference type="EMBL" id="BLXT01002861">
    <property type="protein sequence ID" value="GFN98717.1"/>
    <property type="molecule type" value="Genomic_DNA"/>
</dbReference>
<evidence type="ECO:0000313" key="2">
    <source>
        <dbReference type="EMBL" id="GFN98717.1"/>
    </source>
</evidence>
<reference evidence="2 3" key="1">
    <citation type="journal article" date="2021" name="Elife">
        <title>Chloroplast acquisition without the gene transfer in kleptoplastic sea slugs, Plakobranchus ocellatus.</title>
        <authorList>
            <person name="Maeda T."/>
            <person name="Takahashi S."/>
            <person name="Yoshida T."/>
            <person name="Shimamura S."/>
            <person name="Takaki Y."/>
            <person name="Nagai Y."/>
            <person name="Toyoda A."/>
            <person name="Suzuki Y."/>
            <person name="Arimoto A."/>
            <person name="Ishii H."/>
            <person name="Satoh N."/>
            <person name="Nishiyama T."/>
            <person name="Hasebe M."/>
            <person name="Maruyama T."/>
            <person name="Minagawa J."/>
            <person name="Obokata J."/>
            <person name="Shigenobu S."/>
        </authorList>
    </citation>
    <scope>NUCLEOTIDE SEQUENCE [LARGE SCALE GENOMIC DNA]</scope>
</reference>
<dbReference type="InterPro" id="IPR057191">
    <property type="entry name" value="DUF7869"/>
</dbReference>
<feature type="domain" description="DUF7869" evidence="1">
    <location>
        <begin position="285"/>
        <end position="371"/>
    </location>
</feature>
<accession>A0AAV3ZV19</accession>
<proteinExistence type="predicted"/>
<organism evidence="2 3">
    <name type="scientific">Plakobranchus ocellatus</name>
    <dbReference type="NCBI Taxonomy" id="259542"/>
    <lineage>
        <taxon>Eukaryota</taxon>
        <taxon>Metazoa</taxon>
        <taxon>Spiralia</taxon>
        <taxon>Lophotrochozoa</taxon>
        <taxon>Mollusca</taxon>
        <taxon>Gastropoda</taxon>
        <taxon>Heterobranchia</taxon>
        <taxon>Euthyneura</taxon>
        <taxon>Panpulmonata</taxon>
        <taxon>Sacoglossa</taxon>
        <taxon>Placobranchoidea</taxon>
        <taxon>Plakobranchidae</taxon>
        <taxon>Plakobranchus</taxon>
    </lineage>
</organism>
<evidence type="ECO:0000313" key="3">
    <source>
        <dbReference type="Proteomes" id="UP000735302"/>
    </source>
</evidence>
<dbReference type="Proteomes" id="UP000735302">
    <property type="component" value="Unassembled WGS sequence"/>
</dbReference>
<dbReference type="Pfam" id="PF25273">
    <property type="entry name" value="DUF7869"/>
    <property type="match status" value="1"/>
</dbReference>